<sequence length="106" mass="12615">MVKWLKIDKQDKTRRRRQEIGQVAIYYISKQAIIIGDERKCKPLSHYILLQSWQDRNKKPYQNMLRKLRNTKDLTFMQAQLIANSYGVHISAVSEQSIPKELRVNL</sequence>
<evidence type="ECO:0000313" key="1">
    <source>
        <dbReference type="EMBL" id="DAE00484.1"/>
    </source>
</evidence>
<dbReference type="EMBL" id="BK015303">
    <property type="protein sequence ID" value="DAE00484.1"/>
    <property type="molecule type" value="Genomic_DNA"/>
</dbReference>
<name>A0A8S5P2L2_9CAUD</name>
<accession>A0A8S5P2L2</accession>
<proteinExistence type="predicted"/>
<protein>
    <submittedName>
        <fullName evidence="1">Uncharacterized protein</fullName>
    </submittedName>
</protein>
<reference evidence="1" key="1">
    <citation type="journal article" date="2021" name="Proc. Natl. Acad. Sci. U.S.A.">
        <title>A Catalog of Tens of Thousands of Viruses from Human Metagenomes Reveals Hidden Associations with Chronic Diseases.</title>
        <authorList>
            <person name="Tisza M.J."/>
            <person name="Buck C.B."/>
        </authorList>
    </citation>
    <scope>NUCLEOTIDE SEQUENCE</scope>
    <source>
        <strain evidence="1">Ctg2r17</strain>
    </source>
</reference>
<organism evidence="1">
    <name type="scientific">Siphoviridae sp. ctg2r17</name>
    <dbReference type="NCBI Taxonomy" id="2825601"/>
    <lineage>
        <taxon>Viruses</taxon>
        <taxon>Duplodnaviria</taxon>
        <taxon>Heunggongvirae</taxon>
        <taxon>Uroviricota</taxon>
        <taxon>Caudoviricetes</taxon>
    </lineage>
</organism>